<protein>
    <submittedName>
        <fullName evidence="2">Uncharacterized protein</fullName>
    </submittedName>
</protein>
<feature type="signal peptide" evidence="1">
    <location>
        <begin position="1"/>
        <end position="24"/>
    </location>
</feature>
<dbReference type="AlphaFoldDB" id="A0A9P5Q074"/>
<accession>A0A9P5Q074</accession>
<organism evidence="2 3">
    <name type="scientific">Rhodocollybia butyracea</name>
    <dbReference type="NCBI Taxonomy" id="206335"/>
    <lineage>
        <taxon>Eukaryota</taxon>
        <taxon>Fungi</taxon>
        <taxon>Dikarya</taxon>
        <taxon>Basidiomycota</taxon>
        <taxon>Agaricomycotina</taxon>
        <taxon>Agaricomycetes</taxon>
        <taxon>Agaricomycetidae</taxon>
        <taxon>Agaricales</taxon>
        <taxon>Marasmiineae</taxon>
        <taxon>Omphalotaceae</taxon>
        <taxon>Rhodocollybia</taxon>
    </lineage>
</organism>
<evidence type="ECO:0000256" key="1">
    <source>
        <dbReference type="SAM" id="SignalP"/>
    </source>
</evidence>
<feature type="chain" id="PRO_5040227942" evidence="1">
    <location>
        <begin position="25"/>
        <end position="248"/>
    </location>
</feature>
<gene>
    <name evidence="2" type="ORF">BDP27DRAFT_1446368</name>
</gene>
<sequence length="248" mass="27830">MMLFIHYYSLGFILLALLVSPICAAPTPTPTPIGPYGDTYIVQVLDRNGYEVQVPTTAQNRIKISISTMATQRWRIAFEDNIIPVKPEHIQLIARGRHIEPGLSDMLYYNLTGVNFCTNMTQFQGYGYGYAVTSSKEGIPHDIVFGGAVSDAKNFDFSLSAEEQKKHVKHEYTVYYAIALPQPSAHRMSDKIYDFADEAAIEFFEKFARLSGWVMVMARIKNPEPPIPITDAAVLFRENALKKAVVLA</sequence>
<evidence type="ECO:0000313" key="2">
    <source>
        <dbReference type="EMBL" id="KAF9071495.1"/>
    </source>
</evidence>
<reference evidence="2" key="1">
    <citation type="submission" date="2020-11" db="EMBL/GenBank/DDBJ databases">
        <authorList>
            <consortium name="DOE Joint Genome Institute"/>
            <person name="Ahrendt S."/>
            <person name="Riley R."/>
            <person name="Andreopoulos W."/>
            <person name="Labutti K."/>
            <person name="Pangilinan J."/>
            <person name="Ruiz-Duenas F.J."/>
            <person name="Barrasa J.M."/>
            <person name="Sanchez-Garcia M."/>
            <person name="Camarero S."/>
            <person name="Miyauchi S."/>
            <person name="Serrano A."/>
            <person name="Linde D."/>
            <person name="Babiker R."/>
            <person name="Drula E."/>
            <person name="Ayuso-Fernandez I."/>
            <person name="Pacheco R."/>
            <person name="Padilla G."/>
            <person name="Ferreira P."/>
            <person name="Barriuso J."/>
            <person name="Kellner H."/>
            <person name="Castanera R."/>
            <person name="Alfaro M."/>
            <person name="Ramirez L."/>
            <person name="Pisabarro A.G."/>
            <person name="Kuo A."/>
            <person name="Tritt A."/>
            <person name="Lipzen A."/>
            <person name="He G."/>
            <person name="Yan M."/>
            <person name="Ng V."/>
            <person name="Cullen D."/>
            <person name="Martin F."/>
            <person name="Rosso M.-N."/>
            <person name="Henrissat B."/>
            <person name="Hibbett D."/>
            <person name="Martinez A.T."/>
            <person name="Grigoriev I.V."/>
        </authorList>
    </citation>
    <scope>NUCLEOTIDE SEQUENCE</scope>
    <source>
        <strain evidence="2">AH 40177</strain>
    </source>
</reference>
<dbReference type="Proteomes" id="UP000772434">
    <property type="component" value="Unassembled WGS sequence"/>
</dbReference>
<evidence type="ECO:0000313" key="3">
    <source>
        <dbReference type="Proteomes" id="UP000772434"/>
    </source>
</evidence>
<name>A0A9P5Q074_9AGAR</name>
<proteinExistence type="predicted"/>
<keyword evidence="3" id="KW-1185">Reference proteome</keyword>
<keyword evidence="1" id="KW-0732">Signal</keyword>
<dbReference type="EMBL" id="JADNRY010000032">
    <property type="protein sequence ID" value="KAF9071495.1"/>
    <property type="molecule type" value="Genomic_DNA"/>
</dbReference>
<comment type="caution">
    <text evidence="2">The sequence shown here is derived from an EMBL/GenBank/DDBJ whole genome shotgun (WGS) entry which is preliminary data.</text>
</comment>